<dbReference type="GO" id="GO:0030687">
    <property type="term" value="C:preribosome, large subunit precursor"/>
    <property type="evidence" value="ECO:0007669"/>
    <property type="project" value="TreeGrafter"/>
</dbReference>
<dbReference type="WBParaSite" id="L893_g30391.t1">
    <property type="protein sequence ID" value="L893_g30391.t1"/>
    <property type="gene ID" value="L893_g30391"/>
</dbReference>
<dbReference type="SUPFAM" id="SSF52540">
    <property type="entry name" value="P-loop containing nucleoside triphosphate hydrolases"/>
    <property type="match status" value="1"/>
</dbReference>
<dbReference type="AlphaFoldDB" id="A0A1I7ZW70"/>
<keyword evidence="1" id="KW-0547">Nucleotide-binding</keyword>
<dbReference type="GO" id="GO:0000055">
    <property type="term" value="P:ribosomal large subunit export from nucleus"/>
    <property type="evidence" value="ECO:0007669"/>
    <property type="project" value="TreeGrafter"/>
</dbReference>
<evidence type="ECO:0000313" key="3">
    <source>
        <dbReference type="Proteomes" id="UP000095287"/>
    </source>
</evidence>
<dbReference type="PANTHER" id="PTHR48103:SF2">
    <property type="entry name" value="MIDASIN"/>
    <property type="match status" value="1"/>
</dbReference>
<dbReference type="Gene3D" id="3.40.50.300">
    <property type="entry name" value="P-loop containing nucleotide triphosphate hydrolases"/>
    <property type="match status" value="1"/>
</dbReference>
<proteinExistence type="predicted"/>
<keyword evidence="3" id="KW-1185">Reference proteome</keyword>
<sequence length="147" mass="16825">MRQWAAVLVRANRFTKTLMTRALPFAYVRGVVAEAAEKGDWLLIDEINLASSECLDAIVQILDDVDKTRHADFRLFACMNPATDTGKRNLAMGVRARFTEIFVHETTDPEQLAIIIRTYLPSIDDQMLHEILNLFLKLCKLVPTQYR</sequence>
<evidence type="ECO:0000313" key="4">
    <source>
        <dbReference type="WBParaSite" id="L893_g30391.t1"/>
    </source>
</evidence>
<dbReference type="GO" id="GO:0000027">
    <property type="term" value="P:ribosomal large subunit assembly"/>
    <property type="evidence" value="ECO:0007669"/>
    <property type="project" value="TreeGrafter"/>
</dbReference>
<dbReference type="GO" id="GO:0005634">
    <property type="term" value="C:nucleus"/>
    <property type="evidence" value="ECO:0007669"/>
    <property type="project" value="TreeGrafter"/>
</dbReference>
<dbReference type="Proteomes" id="UP000095287">
    <property type="component" value="Unplaced"/>
</dbReference>
<dbReference type="GO" id="GO:0005524">
    <property type="term" value="F:ATP binding"/>
    <property type="evidence" value="ECO:0007669"/>
    <property type="project" value="UniProtKB-KW"/>
</dbReference>
<organism evidence="3 4">
    <name type="scientific">Steinernema glaseri</name>
    <dbReference type="NCBI Taxonomy" id="37863"/>
    <lineage>
        <taxon>Eukaryota</taxon>
        <taxon>Metazoa</taxon>
        <taxon>Ecdysozoa</taxon>
        <taxon>Nematoda</taxon>
        <taxon>Chromadorea</taxon>
        <taxon>Rhabditida</taxon>
        <taxon>Tylenchina</taxon>
        <taxon>Panagrolaimomorpha</taxon>
        <taxon>Strongyloidoidea</taxon>
        <taxon>Steinernematidae</taxon>
        <taxon>Steinernema</taxon>
    </lineage>
</organism>
<reference evidence="4" key="1">
    <citation type="submission" date="2016-11" db="UniProtKB">
        <authorList>
            <consortium name="WormBaseParasite"/>
        </authorList>
    </citation>
    <scope>IDENTIFICATION</scope>
</reference>
<protein>
    <submittedName>
        <fullName evidence="4">Dynein_heavy domain-containing protein</fullName>
    </submittedName>
</protein>
<evidence type="ECO:0000256" key="2">
    <source>
        <dbReference type="ARBA" id="ARBA00022840"/>
    </source>
</evidence>
<dbReference type="PANTHER" id="PTHR48103">
    <property type="entry name" value="MIDASIN-RELATED"/>
    <property type="match status" value="1"/>
</dbReference>
<name>A0A1I7ZW70_9BILA</name>
<dbReference type="InterPro" id="IPR027417">
    <property type="entry name" value="P-loop_NTPase"/>
</dbReference>
<accession>A0A1I7ZW70</accession>
<evidence type="ECO:0000256" key="1">
    <source>
        <dbReference type="ARBA" id="ARBA00022741"/>
    </source>
</evidence>
<keyword evidence="2" id="KW-0067">ATP-binding</keyword>